<organism evidence="1 2">
    <name type="scientific">Lecanosticta acicola</name>
    <dbReference type="NCBI Taxonomy" id="111012"/>
    <lineage>
        <taxon>Eukaryota</taxon>
        <taxon>Fungi</taxon>
        <taxon>Dikarya</taxon>
        <taxon>Ascomycota</taxon>
        <taxon>Pezizomycotina</taxon>
        <taxon>Dothideomycetes</taxon>
        <taxon>Dothideomycetidae</taxon>
        <taxon>Mycosphaerellales</taxon>
        <taxon>Mycosphaerellaceae</taxon>
        <taxon>Lecanosticta</taxon>
    </lineage>
</organism>
<name>A0AAI9ECW5_9PEZI</name>
<dbReference type="EMBL" id="CAVMBE010000085">
    <property type="protein sequence ID" value="CAK4033396.1"/>
    <property type="molecule type" value="Genomic_DNA"/>
</dbReference>
<protein>
    <submittedName>
        <fullName evidence="1">Uncharacterized protein</fullName>
    </submittedName>
</protein>
<dbReference type="SUPFAM" id="SSF53335">
    <property type="entry name" value="S-adenosyl-L-methionine-dependent methyltransferases"/>
    <property type="match status" value="1"/>
</dbReference>
<proteinExistence type="predicted"/>
<dbReference type="InterPro" id="IPR029063">
    <property type="entry name" value="SAM-dependent_MTases_sf"/>
</dbReference>
<evidence type="ECO:0000313" key="2">
    <source>
        <dbReference type="Proteomes" id="UP001296104"/>
    </source>
</evidence>
<comment type="caution">
    <text evidence="1">The sequence shown here is derived from an EMBL/GenBank/DDBJ whole genome shotgun (WGS) entry which is preliminary data.</text>
</comment>
<gene>
    <name evidence="1" type="ORF">LECACI_7A008554</name>
</gene>
<evidence type="ECO:0000313" key="1">
    <source>
        <dbReference type="EMBL" id="CAK4033396.1"/>
    </source>
</evidence>
<dbReference type="Gene3D" id="3.40.50.150">
    <property type="entry name" value="Vaccinia Virus protein VP39"/>
    <property type="match status" value="1"/>
</dbReference>
<dbReference type="Proteomes" id="UP001296104">
    <property type="component" value="Unassembled WGS sequence"/>
</dbReference>
<reference evidence="1" key="1">
    <citation type="submission" date="2023-11" db="EMBL/GenBank/DDBJ databases">
        <authorList>
            <person name="Alioto T."/>
            <person name="Alioto T."/>
            <person name="Gomez Garrido J."/>
        </authorList>
    </citation>
    <scope>NUCLEOTIDE SEQUENCE</scope>
</reference>
<dbReference type="AlphaFoldDB" id="A0AAI9ECW5"/>
<keyword evidence="2" id="KW-1185">Reference proteome</keyword>
<sequence length="266" mass="30002">MSSAPQPRDNRLYTFEGRNFSQFGLQNNIHCLPIDESEERNYDQVNALFNELLGRAILPPARLNTLDDAWVLDCGFGKAAWIDTVANQHDKATIVGVDIFTGNGDGGDTDSEDESDGPDNWIRKRWNLNASFKTSGDMHLRPDTFNLINSRFLADGINADRWESYIKELKAMLEPGGWLQMVEVSMCFQSDSGLLCADNSFLARWWQWYRAALIAMNKHPAVGQELGSRMRDAGFERIQADMHRLPIGDWMAGKAMVSSKAARHGR</sequence>
<dbReference type="Pfam" id="PF13489">
    <property type="entry name" value="Methyltransf_23"/>
    <property type="match status" value="1"/>
</dbReference>
<accession>A0AAI9ECW5</accession>